<proteinExistence type="predicted"/>
<protein>
    <submittedName>
        <fullName evidence="1">Uncharacterized protein</fullName>
    </submittedName>
</protein>
<accession>A0A0F9FEE1</accession>
<name>A0A0F9FEE1_9ZZZZ</name>
<sequence length="56" mass="6168">MAQGEFTKEEAQETMDAFLEIMKALSKKNQAELFGHANDIVLFLEAAKEAAPPEGK</sequence>
<gene>
    <name evidence="1" type="ORF">LCGC14_1962750</name>
</gene>
<organism evidence="1">
    <name type="scientific">marine sediment metagenome</name>
    <dbReference type="NCBI Taxonomy" id="412755"/>
    <lineage>
        <taxon>unclassified sequences</taxon>
        <taxon>metagenomes</taxon>
        <taxon>ecological metagenomes</taxon>
    </lineage>
</organism>
<comment type="caution">
    <text evidence="1">The sequence shown here is derived from an EMBL/GenBank/DDBJ whole genome shotgun (WGS) entry which is preliminary data.</text>
</comment>
<reference evidence="1" key="1">
    <citation type="journal article" date="2015" name="Nature">
        <title>Complex archaea that bridge the gap between prokaryotes and eukaryotes.</title>
        <authorList>
            <person name="Spang A."/>
            <person name="Saw J.H."/>
            <person name="Jorgensen S.L."/>
            <person name="Zaremba-Niedzwiedzka K."/>
            <person name="Martijn J."/>
            <person name="Lind A.E."/>
            <person name="van Eijk R."/>
            <person name="Schleper C."/>
            <person name="Guy L."/>
            <person name="Ettema T.J."/>
        </authorList>
    </citation>
    <scope>NUCLEOTIDE SEQUENCE</scope>
</reference>
<dbReference type="EMBL" id="LAZR01021647">
    <property type="protein sequence ID" value="KKL84638.1"/>
    <property type="molecule type" value="Genomic_DNA"/>
</dbReference>
<evidence type="ECO:0000313" key="1">
    <source>
        <dbReference type="EMBL" id="KKL84638.1"/>
    </source>
</evidence>
<dbReference type="AlphaFoldDB" id="A0A0F9FEE1"/>